<dbReference type="AlphaFoldDB" id="A0A0F9TSZ5"/>
<dbReference type="Pfam" id="PF00216">
    <property type="entry name" value="Bac_DNA_binding"/>
    <property type="match status" value="1"/>
</dbReference>
<keyword evidence="3" id="KW-0238">DNA-binding</keyword>
<dbReference type="GO" id="GO:0010467">
    <property type="term" value="P:gene expression"/>
    <property type="evidence" value="ECO:0007669"/>
    <property type="project" value="UniProtKB-ARBA"/>
</dbReference>
<dbReference type="CDD" id="cd13831">
    <property type="entry name" value="HU"/>
    <property type="match status" value="1"/>
</dbReference>
<evidence type="ECO:0000256" key="3">
    <source>
        <dbReference type="ARBA" id="ARBA00023125"/>
    </source>
</evidence>
<keyword evidence="2" id="KW-0226">DNA condensation</keyword>
<dbReference type="GO" id="GO:0032991">
    <property type="term" value="C:protein-containing complex"/>
    <property type="evidence" value="ECO:0007669"/>
    <property type="project" value="UniProtKB-ARBA"/>
</dbReference>
<dbReference type="PROSITE" id="PS00045">
    <property type="entry name" value="HISTONE_LIKE"/>
    <property type="match status" value="1"/>
</dbReference>
<proteinExistence type="inferred from homology"/>
<gene>
    <name evidence="4" type="ORF">LCGC14_0291130</name>
</gene>
<dbReference type="SMART" id="SM00411">
    <property type="entry name" value="BHL"/>
    <property type="match status" value="1"/>
</dbReference>
<dbReference type="FunFam" id="4.10.520.10:FF:000001">
    <property type="entry name" value="DNA-binding protein HU"/>
    <property type="match status" value="1"/>
</dbReference>
<dbReference type="InterPro" id="IPR010992">
    <property type="entry name" value="IHF-like_DNA-bd_dom_sf"/>
</dbReference>
<dbReference type="InterPro" id="IPR000119">
    <property type="entry name" value="Hist_DNA-bd"/>
</dbReference>
<dbReference type="PRINTS" id="PR01727">
    <property type="entry name" value="DNABINDINGHU"/>
</dbReference>
<organism evidence="4">
    <name type="scientific">marine sediment metagenome</name>
    <dbReference type="NCBI Taxonomy" id="412755"/>
    <lineage>
        <taxon>unclassified sequences</taxon>
        <taxon>metagenomes</taxon>
        <taxon>ecological metagenomes</taxon>
    </lineage>
</organism>
<dbReference type="GO" id="GO:0003677">
    <property type="term" value="F:DNA binding"/>
    <property type="evidence" value="ECO:0007669"/>
    <property type="project" value="UniProtKB-KW"/>
</dbReference>
<dbReference type="Gene3D" id="4.10.520.10">
    <property type="entry name" value="IHF-like DNA-binding proteins"/>
    <property type="match status" value="1"/>
</dbReference>
<evidence type="ECO:0000256" key="1">
    <source>
        <dbReference type="ARBA" id="ARBA00010529"/>
    </source>
</evidence>
<comment type="caution">
    <text evidence="4">The sequence shown here is derived from an EMBL/GenBank/DDBJ whole genome shotgun (WGS) entry which is preliminary data.</text>
</comment>
<sequence length="92" mass="9617">MNKNELVSAVAEKSELSKQQASSAVDAVFEAIQGTMAKGDDIRLVGFGTFSVSHRAASKGRNPSTGAEVDIPARNVPKFAAGKGLKDAVNNR</sequence>
<evidence type="ECO:0000256" key="2">
    <source>
        <dbReference type="ARBA" id="ARBA00023067"/>
    </source>
</evidence>
<comment type="similarity">
    <text evidence="1">Belongs to the bacterial histone-like protein family.</text>
</comment>
<evidence type="ECO:0008006" key="5">
    <source>
        <dbReference type="Google" id="ProtNLM"/>
    </source>
</evidence>
<dbReference type="EMBL" id="LAZR01000174">
    <property type="protein sequence ID" value="KKN84165.1"/>
    <property type="molecule type" value="Genomic_DNA"/>
</dbReference>
<dbReference type="PANTHER" id="PTHR33175">
    <property type="entry name" value="DNA-BINDING PROTEIN HU"/>
    <property type="match status" value="1"/>
</dbReference>
<evidence type="ECO:0000313" key="4">
    <source>
        <dbReference type="EMBL" id="KKN84165.1"/>
    </source>
</evidence>
<dbReference type="GO" id="GO:0030527">
    <property type="term" value="F:structural constituent of chromatin"/>
    <property type="evidence" value="ECO:0007669"/>
    <property type="project" value="InterPro"/>
</dbReference>
<accession>A0A0F9TSZ5</accession>
<dbReference type="SUPFAM" id="SSF47729">
    <property type="entry name" value="IHF-like DNA-binding proteins"/>
    <property type="match status" value="1"/>
</dbReference>
<reference evidence="4" key="1">
    <citation type="journal article" date="2015" name="Nature">
        <title>Complex archaea that bridge the gap between prokaryotes and eukaryotes.</title>
        <authorList>
            <person name="Spang A."/>
            <person name="Saw J.H."/>
            <person name="Jorgensen S.L."/>
            <person name="Zaremba-Niedzwiedzka K."/>
            <person name="Martijn J."/>
            <person name="Lind A.E."/>
            <person name="van Eijk R."/>
            <person name="Schleper C."/>
            <person name="Guy L."/>
            <person name="Ettema T.J."/>
        </authorList>
    </citation>
    <scope>NUCLEOTIDE SEQUENCE</scope>
</reference>
<protein>
    <recommendedName>
        <fullName evidence="5">DNA-binding protein HU</fullName>
    </recommendedName>
</protein>
<dbReference type="GO" id="GO:0005829">
    <property type="term" value="C:cytosol"/>
    <property type="evidence" value="ECO:0007669"/>
    <property type="project" value="TreeGrafter"/>
</dbReference>
<dbReference type="PANTHER" id="PTHR33175:SF3">
    <property type="entry name" value="DNA-BINDING PROTEIN HU-BETA"/>
    <property type="match status" value="1"/>
</dbReference>
<dbReference type="GO" id="GO:0042802">
    <property type="term" value="F:identical protein binding"/>
    <property type="evidence" value="ECO:0007669"/>
    <property type="project" value="UniProtKB-ARBA"/>
</dbReference>
<name>A0A0F9TSZ5_9ZZZZ</name>
<dbReference type="InterPro" id="IPR020816">
    <property type="entry name" value="Histone-like_DNA-bd_CS"/>
</dbReference>
<dbReference type="GO" id="GO:0030261">
    <property type="term" value="P:chromosome condensation"/>
    <property type="evidence" value="ECO:0007669"/>
    <property type="project" value="UniProtKB-KW"/>
</dbReference>